<dbReference type="EMBL" id="CP064787">
    <property type="protein sequence ID" value="QSG04606.1"/>
    <property type="molecule type" value="Genomic_DNA"/>
</dbReference>
<dbReference type="Proteomes" id="UP000663525">
    <property type="component" value="Chromosome"/>
</dbReference>
<feature type="compositionally biased region" description="Basic and acidic residues" evidence="1">
    <location>
        <begin position="1"/>
        <end position="12"/>
    </location>
</feature>
<feature type="region of interest" description="Disordered" evidence="1">
    <location>
        <begin position="1"/>
        <end position="46"/>
    </location>
</feature>
<name>A0A897N2R8_9EURY</name>
<gene>
    <name evidence="2" type="ORF">HSR121_0248</name>
</gene>
<evidence type="ECO:0000313" key="2">
    <source>
        <dbReference type="EMBL" id="QSG04606.1"/>
    </source>
</evidence>
<evidence type="ECO:0000313" key="3">
    <source>
        <dbReference type="Proteomes" id="UP000663525"/>
    </source>
</evidence>
<accession>A0A897N2R8</accession>
<organism evidence="2 3">
    <name type="scientific">Halapricum desulfuricans</name>
    <dbReference type="NCBI Taxonomy" id="2841257"/>
    <lineage>
        <taxon>Archaea</taxon>
        <taxon>Methanobacteriati</taxon>
        <taxon>Methanobacteriota</taxon>
        <taxon>Stenosarchaea group</taxon>
        <taxon>Halobacteria</taxon>
        <taxon>Halobacteriales</taxon>
        <taxon>Haloarculaceae</taxon>
        <taxon>Halapricum</taxon>
    </lineage>
</organism>
<sequence>MNRTNEGPRVETPESGAVDPEQTYSGHSETAGRGRVTSRRHIRRSE</sequence>
<feature type="compositionally biased region" description="Basic residues" evidence="1">
    <location>
        <begin position="36"/>
        <end position="46"/>
    </location>
</feature>
<proteinExistence type="predicted"/>
<dbReference type="AlphaFoldDB" id="A0A897N2R8"/>
<reference evidence="2" key="1">
    <citation type="submission" date="2020-11" db="EMBL/GenBank/DDBJ databases">
        <title>Carbohydrate-dependent, anaerobic sulfur respiration: A novel catabolism in halophilic archaea.</title>
        <authorList>
            <person name="Sorokin D.Y."/>
            <person name="Messina E."/>
            <person name="Smedile F."/>
            <person name="La Cono V."/>
            <person name="Hallsworth J.E."/>
            <person name="Yakimov M.M."/>
        </authorList>
    </citation>
    <scope>NUCLEOTIDE SEQUENCE</scope>
    <source>
        <strain evidence="2">HSR12-1</strain>
    </source>
</reference>
<evidence type="ECO:0000256" key="1">
    <source>
        <dbReference type="SAM" id="MobiDB-lite"/>
    </source>
</evidence>
<protein>
    <submittedName>
        <fullName evidence="2">Uncharacterized protein</fullName>
    </submittedName>
</protein>